<evidence type="ECO:0000313" key="2">
    <source>
        <dbReference type="Proteomes" id="UP000719766"/>
    </source>
</evidence>
<dbReference type="GeneID" id="64605813"/>
<reference evidence="1" key="1">
    <citation type="journal article" date="2020" name="New Phytol.">
        <title>Comparative genomics reveals dynamic genome evolution in host specialist ectomycorrhizal fungi.</title>
        <authorList>
            <person name="Lofgren L.A."/>
            <person name="Nguyen N.H."/>
            <person name="Vilgalys R."/>
            <person name="Ruytinx J."/>
            <person name="Liao H.L."/>
            <person name="Branco S."/>
            <person name="Kuo A."/>
            <person name="LaButti K."/>
            <person name="Lipzen A."/>
            <person name="Andreopoulos W."/>
            <person name="Pangilinan J."/>
            <person name="Riley R."/>
            <person name="Hundley H."/>
            <person name="Na H."/>
            <person name="Barry K."/>
            <person name="Grigoriev I.V."/>
            <person name="Stajich J.E."/>
            <person name="Kennedy P.G."/>
        </authorList>
    </citation>
    <scope>NUCLEOTIDE SEQUENCE</scope>
    <source>
        <strain evidence="1">S12</strain>
    </source>
</reference>
<keyword evidence="2" id="KW-1185">Reference proteome</keyword>
<sequence length="124" mass="13515">MFLVIARWKSRPSLATNVVKRVTFLAIALTLVQAAAAMVGDSLTRSATAAANPATLHAHVLRPQEATLATEAEVEVEAIILLLVAEARRLGLSLLCPSYIVLIRHTQLYLRWCRSSVARLRSGL</sequence>
<dbReference type="AlphaFoldDB" id="A0A9P7DCM2"/>
<accession>A0A9P7DCM2</accession>
<organism evidence="1 2">
    <name type="scientific">Suillus plorans</name>
    <dbReference type="NCBI Taxonomy" id="116603"/>
    <lineage>
        <taxon>Eukaryota</taxon>
        <taxon>Fungi</taxon>
        <taxon>Dikarya</taxon>
        <taxon>Basidiomycota</taxon>
        <taxon>Agaricomycotina</taxon>
        <taxon>Agaricomycetes</taxon>
        <taxon>Agaricomycetidae</taxon>
        <taxon>Boletales</taxon>
        <taxon>Suillineae</taxon>
        <taxon>Suillaceae</taxon>
        <taxon>Suillus</taxon>
    </lineage>
</organism>
<dbReference type="Proteomes" id="UP000719766">
    <property type="component" value="Unassembled WGS sequence"/>
</dbReference>
<name>A0A9P7DCM2_9AGAM</name>
<dbReference type="EMBL" id="JABBWE010000073">
    <property type="protein sequence ID" value="KAG1787928.1"/>
    <property type="molecule type" value="Genomic_DNA"/>
</dbReference>
<protein>
    <submittedName>
        <fullName evidence="1">Uncharacterized protein</fullName>
    </submittedName>
</protein>
<proteinExistence type="predicted"/>
<dbReference type="OrthoDB" id="2693362at2759"/>
<evidence type="ECO:0000313" key="1">
    <source>
        <dbReference type="EMBL" id="KAG1787928.1"/>
    </source>
</evidence>
<comment type="caution">
    <text evidence="1">The sequence shown here is derived from an EMBL/GenBank/DDBJ whole genome shotgun (WGS) entry which is preliminary data.</text>
</comment>
<dbReference type="RefSeq" id="XP_041155222.1">
    <property type="nucleotide sequence ID" value="XM_041312049.1"/>
</dbReference>
<gene>
    <name evidence="1" type="ORF">HD556DRAFT_926876</name>
</gene>